<dbReference type="SUPFAM" id="SSF51445">
    <property type="entry name" value="(Trans)glycosidases"/>
    <property type="match status" value="1"/>
</dbReference>
<organism evidence="6">
    <name type="scientific">Brassica oleracea</name>
    <name type="common">Wild cabbage</name>
    <dbReference type="NCBI Taxonomy" id="3712"/>
    <lineage>
        <taxon>Eukaryota</taxon>
        <taxon>Viridiplantae</taxon>
        <taxon>Streptophyta</taxon>
        <taxon>Embryophyta</taxon>
        <taxon>Tracheophyta</taxon>
        <taxon>Spermatophyta</taxon>
        <taxon>Magnoliopsida</taxon>
        <taxon>eudicotyledons</taxon>
        <taxon>Gunneridae</taxon>
        <taxon>Pentapetalae</taxon>
        <taxon>rosids</taxon>
        <taxon>malvids</taxon>
        <taxon>Brassicales</taxon>
        <taxon>Brassicaceae</taxon>
        <taxon>Brassiceae</taxon>
        <taxon>Brassica</taxon>
    </lineage>
</organism>
<keyword evidence="3" id="KW-0119">Carbohydrate metabolism</keyword>
<dbReference type="GO" id="GO:0000272">
    <property type="term" value="P:polysaccharide catabolic process"/>
    <property type="evidence" value="ECO:0007669"/>
    <property type="project" value="UniProtKB-KW"/>
</dbReference>
<protein>
    <recommendedName>
        <fullName evidence="5">GH10 domain-containing protein</fullName>
    </recommendedName>
</protein>
<dbReference type="EMBL" id="LR031876">
    <property type="protein sequence ID" value="VDD40875.1"/>
    <property type="molecule type" value="Genomic_DNA"/>
</dbReference>
<gene>
    <name evidence="6" type="ORF">BOLC7T46435H</name>
</gene>
<evidence type="ECO:0000256" key="1">
    <source>
        <dbReference type="ARBA" id="ARBA00007495"/>
    </source>
</evidence>
<evidence type="ECO:0000256" key="3">
    <source>
        <dbReference type="ARBA" id="ARBA00023277"/>
    </source>
</evidence>
<evidence type="ECO:0000313" key="6">
    <source>
        <dbReference type="EMBL" id="VDD40875.1"/>
    </source>
</evidence>
<evidence type="ECO:0000259" key="5">
    <source>
        <dbReference type="PROSITE" id="PS51760"/>
    </source>
</evidence>
<sequence length="45" mass="5083">MRSALDTLAATGLPIWLTEVDVQAPPNVQANYFEQVLRKATRIRK</sequence>
<dbReference type="AlphaFoldDB" id="A0A3P6F603"/>
<comment type="similarity">
    <text evidence="1">Belongs to the glycosyl hydrolase 10 (cellulase F) family.</text>
</comment>
<evidence type="ECO:0000256" key="4">
    <source>
        <dbReference type="ARBA" id="ARBA00023326"/>
    </source>
</evidence>
<keyword evidence="2" id="KW-0378">Hydrolase</keyword>
<name>A0A3P6F603_BRAOL</name>
<dbReference type="Gene3D" id="3.20.20.80">
    <property type="entry name" value="Glycosidases"/>
    <property type="match status" value="1"/>
</dbReference>
<feature type="domain" description="GH10" evidence="5">
    <location>
        <begin position="1"/>
        <end position="45"/>
    </location>
</feature>
<dbReference type="InterPro" id="IPR001000">
    <property type="entry name" value="GH10_dom"/>
</dbReference>
<evidence type="ECO:0000256" key="2">
    <source>
        <dbReference type="ARBA" id="ARBA00022801"/>
    </source>
</evidence>
<dbReference type="PROSITE" id="PS51760">
    <property type="entry name" value="GH10_2"/>
    <property type="match status" value="1"/>
</dbReference>
<keyword evidence="4" id="KW-0624">Polysaccharide degradation</keyword>
<reference evidence="6" key="1">
    <citation type="submission" date="2018-11" db="EMBL/GenBank/DDBJ databases">
        <authorList>
            <consortium name="Genoscope - CEA"/>
            <person name="William W."/>
        </authorList>
    </citation>
    <scope>NUCLEOTIDE SEQUENCE</scope>
</reference>
<proteinExistence type="inferred from homology"/>
<dbReference type="GO" id="GO:0031176">
    <property type="term" value="F:endo-1,4-beta-xylanase activity"/>
    <property type="evidence" value="ECO:0007669"/>
    <property type="project" value="UniProtKB-ARBA"/>
</dbReference>
<accession>A0A3P6F603</accession>
<dbReference type="InterPro" id="IPR017853">
    <property type="entry name" value="GH"/>
</dbReference>